<dbReference type="Gene3D" id="3.40.1260.10">
    <property type="entry name" value="DsrEFH-like"/>
    <property type="match status" value="1"/>
</dbReference>
<reference evidence="1 2" key="1">
    <citation type="submission" date="2018-08" db="EMBL/GenBank/DDBJ databases">
        <title>Complete genome sequence of JP2-74.</title>
        <authorList>
            <person name="Wu L."/>
        </authorList>
    </citation>
    <scope>NUCLEOTIDE SEQUENCE [LARGE SCALE GENOMIC DNA]</scope>
    <source>
        <strain evidence="1 2">JP2-74</strain>
    </source>
</reference>
<name>A0AAD0RU41_9NEIS</name>
<organism evidence="1 2">
    <name type="scientific">Chromobacterium rhizoryzae</name>
    <dbReference type="NCBI Taxonomy" id="1778675"/>
    <lineage>
        <taxon>Bacteria</taxon>
        <taxon>Pseudomonadati</taxon>
        <taxon>Pseudomonadota</taxon>
        <taxon>Betaproteobacteria</taxon>
        <taxon>Neisseriales</taxon>
        <taxon>Chromobacteriaceae</taxon>
        <taxon>Chromobacterium</taxon>
    </lineage>
</organism>
<keyword evidence="2" id="KW-1185">Reference proteome</keyword>
<dbReference type="InterPro" id="IPR027396">
    <property type="entry name" value="DsrEFH-like"/>
</dbReference>
<dbReference type="InterPro" id="IPR003787">
    <property type="entry name" value="Sulphur_relay_DsrE/F-like"/>
</dbReference>
<dbReference type="GeneID" id="58560529"/>
<dbReference type="Pfam" id="PF02635">
    <property type="entry name" value="DsrE"/>
    <property type="match status" value="1"/>
</dbReference>
<evidence type="ECO:0000313" key="2">
    <source>
        <dbReference type="Proteomes" id="UP000259465"/>
    </source>
</evidence>
<dbReference type="Proteomes" id="UP000259465">
    <property type="component" value="Chromosome"/>
</dbReference>
<dbReference type="PANTHER" id="PTHR34874">
    <property type="entry name" value="PROTEIN YCHN"/>
    <property type="match status" value="1"/>
</dbReference>
<proteinExistence type="predicted"/>
<protein>
    <recommendedName>
        <fullName evidence="3">DsrE family protein</fullName>
    </recommendedName>
</protein>
<dbReference type="SUPFAM" id="SSF75169">
    <property type="entry name" value="DsrEFH-like"/>
    <property type="match status" value="1"/>
</dbReference>
<gene>
    <name evidence="1" type="ORF">D1345_13295</name>
</gene>
<dbReference type="AlphaFoldDB" id="A0AAD0RU41"/>
<dbReference type="RefSeq" id="WP_043592893.1">
    <property type="nucleotide sequence ID" value="NZ_CP031968.1"/>
</dbReference>
<evidence type="ECO:0000313" key="1">
    <source>
        <dbReference type="EMBL" id="AXT47116.1"/>
    </source>
</evidence>
<sequence>MQTVLITLNASPYGDERALSALRLTLTLAQQAERCRVRLFLLSDAVVTALKNQKTAQAPTLGEMLTEAMELGAEARVCRTCADARGIHEDLLLAGVKIGTMPELAEWTLSADKTLSF</sequence>
<dbReference type="EMBL" id="CP031968">
    <property type="protein sequence ID" value="AXT47116.1"/>
    <property type="molecule type" value="Genomic_DNA"/>
</dbReference>
<dbReference type="PANTHER" id="PTHR34874:SF1">
    <property type="entry name" value="PROTEIN YCHN"/>
    <property type="match status" value="1"/>
</dbReference>
<accession>A0AAD0RU41</accession>
<dbReference type="KEGG" id="crz:D1345_13295"/>
<dbReference type="GO" id="GO:0005829">
    <property type="term" value="C:cytosol"/>
    <property type="evidence" value="ECO:0007669"/>
    <property type="project" value="TreeGrafter"/>
</dbReference>
<evidence type="ECO:0008006" key="3">
    <source>
        <dbReference type="Google" id="ProtNLM"/>
    </source>
</evidence>